<sequence>MSNPYPHLGFNPVPGSLESVSALHTKLTKSVSTLDSTQNMVHKIEQGTYWEGDAAVAFREELGKDFDTNLRHARDSIGKAATAISGWYKALSGFHDRARTLDNQAKAARERLGKAEKRQESAAANPDLKLAGQTFTDQSALDSAQARLDKANSELTDANSELSDAKGDLQTILNNARELQEEHTTEANRRAAKLREATDKLAPEEPGWFENALSWVWENKTDILGAVAAIAGIVALFATGPVGVAFLLAAGAASLAAAGTRVADPKFRASMADAFTKGEFDKDFWNNAVGIAGDMAGAIPFGGVVARGATGAFKAAAHSAEALTLADRLVDTGKTIWTVAGRTHAPFELPTEWTVRAAAGVAKEVGVPIVGGASAIFGVAKNIDEDLKKAEDGALIGDAIRVGGFDIPGSISSTAQIIAPMFR</sequence>
<feature type="region of interest" description="Disordered" evidence="1">
    <location>
        <begin position="106"/>
        <end position="131"/>
    </location>
</feature>
<evidence type="ECO:0000256" key="1">
    <source>
        <dbReference type="SAM" id="MobiDB-lite"/>
    </source>
</evidence>
<evidence type="ECO:0008006" key="4">
    <source>
        <dbReference type="Google" id="ProtNLM"/>
    </source>
</evidence>
<proteinExistence type="predicted"/>
<dbReference type="Proteomes" id="UP000262477">
    <property type="component" value="Unassembled WGS sequence"/>
</dbReference>
<organism evidence="2 3">
    <name type="scientific">Streptomyces inhibens</name>
    <dbReference type="NCBI Taxonomy" id="2293571"/>
    <lineage>
        <taxon>Bacteria</taxon>
        <taxon>Bacillati</taxon>
        <taxon>Actinomycetota</taxon>
        <taxon>Actinomycetes</taxon>
        <taxon>Kitasatosporales</taxon>
        <taxon>Streptomycetaceae</taxon>
        <taxon>Streptomyces</taxon>
    </lineage>
</organism>
<dbReference type="RefSeq" id="WP_128508831.1">
    <property type="nucleotide sequence ID" value="NZ_QUAC01000168.1"/>
</dbReference>
<comment type="caution">
    <text evidence="2">The sequence shown here is derived from an EMBL/GenBank/DDBJ whole genome shotgun (WGS) entry which is preliminary data.</text>
</comment>
<evidence type="ECO:0000313" key="3">
    <source>
        <dbReference type="Proteomes" id="UP000262477"/>
    </source>
</evidence>
<dbReference type="EMBL" id="QUAC01000168">
    <property type="protein sequence ID" value="REK88423.1"/>
    <property type="molecule type" value="Genomic_DNA"/>
</dbReference>
<gene>
    <name evidence="2" type="ORF">DY245_21310</name>
</gene>
<protein>
    <recommendedName>
        <fullName evidence="4">WXG100 family type VII secretion target</fullName>
    </recommendedName>
</protein>
<dbReference type="AlphaFoldDB" id="A0A371Q235"/>
<reference evidence="2 3" key="1">
    <citation type="submission" date="2018-08" db="EMBL/GenBank/DDBJ databases">
        <title>Streptomyces NEAU-D10 sp. nov., a novel Actinomycete isolated from soil.</title>
        <authorList>
            <person name="Jin L."/>
        </authorList>
    </citation>
    <scope>NUCLEOTIDE SEQUENCE [LARGE SCALE GENOMIC DNA]</scope>
    <source>
        <strain evidence="2 3">NEAU-D10</strain>
    </source>
</reference>
<accession>A0A371Q235</accession>
<evidence type="ECO:0000313" key="2">
    <source>
        <dbReference type="EMBL" id="REK88423.1"/>
    </source>
</evidence>
<dbReference type="OrthoDB" id="4140785at2"/>
<feature type="compositionally biased region" description="Basic and acidic residues" evidence="1">
    <location>
        <begin position="107"/>
        <end position="120"/>
    </location>
</feature>
<name>A0A371Q235_STRIH</name>
<keyword evidence="3" id="KW-1185">Reference proteome</keyword>